<dbReference type="SUPFAM" id="SSF49464">
    <property type="entry name" value="Carboxypeptidase regulatory domain-like"/>
    <property type="match status" value="1"/>
</dbReference>
<reference evidence="3 4" key="1">
    <citation type="submission" date="2019-07" db="EMBL/GenBank/DDBJ databases">
        <title>Whole genome shotgun sequence of Brevifollis gellanilyticus NBRC 108608.</title>
        <authorList>
            <person name="Hosoyama A."/>
            <person name="Uohara A."/>
            <person name="Ohji S."/>
            <person name="Ichikawa N."/>
        </authorList>
    </citation>
    <scope>NUCLEOTIDE SEQUENCE [LARGE SCALE GENOMIC DNA]</scope>
    <source>
        <strain evidence="3 4">NBRC 108608</strain>
    </source>
</reference>
<gene>
    <name evidence="3" type="ORF">BGE01nite_17420</name>
</gene>
<keyword evidence="1" id="KW-0812">Transmembrane</keyword>
<evidence type="ECO:0000259" key="2">
    <source>
        <dbReference type="Pfam" id="PF05569"/>
    </source>
</evidence>
<feature type="transmembrane region" description="Helical" evidence="1">
    <location>
        <begin position="15"/>
        <end position="36"/>
    </location>
</feature>
<keyword evidence="1" id="KW-1133">Transmembrane helix</keyword>
<protein>
    <recommendedName>
        <fullName evidence="2">Peptidase M56 domain-containing protein</fullName>
    </recommendedName>
</protein>
<dbReference type="Gene3D" id="2.60.40.1120">
    <property type="entry name" value="Carboxypeptidase-like, regulatory domain"/>
    <property type="match status" value="2"/>
</dbReference>
<dbReference type="Gene3D" id="3.30.2010.10">
    <property type="entry name" value="Metalloproteases ('zincins'), catalytic domain"/>
    <property type="match status" value="1"/>
</dbReference>
<dbReference type="CDD" id="cd07341">
    <property type="entry name" value="M56_BlaR1_MecR1_like"/>
    <property type="match status" value="1"/>
</dbReference>
<accession>A0A512M7X9</accession>
<feature type="transmembrane region" description="Helical" evidence="1">
    <location>
        <begin position="142"/>
        <end position="161"/>
    </location>
</feature>
<keyword evidence="4" id="KW-1185">Reference proteome</keyword>
<evidence type="ECO:0000313" key="4">
    <source>
        <dbReference type="Proteomes" id="UP000321577"/>
    </source>
</evidence>
<sequence>MNTLPVMSDPWLQNLFLLSCKGGLLALCLGIVLLLLRRHVSPAWRHGLWLLVLLRFALPDIGTSSLSLNQVTELPAVQLSFEPAAVMAPIEPVQELQVSDASVKPARLPPAPAPVVMEIQPASPPVITAPEAGRAALMPAQWLLGIWVLGMLAVLGVMLTLHLRLVARLRLDASPAPEAVAEILSEACALAGISHRPRLIITEAVHSPALFGVVSPAILLPRELAHENDPAALKLVFLHELAHLQRRDLWAQMATSLILALHWFNPVVWWAARRMRAEAEMAADARALACTDVAEAHRFGTVLLGFASRATASWMLWLAAATVLGISENKHDLRRRIEALKDIARGRRTRWIIGLSAFLLLAITGLTKAPAEDAKKDAVVAKVSTAVVEESLITVSGIIVDESGKPVSEAECSLNSLGTSFKSQQRTTGADGRFRFDEIPPFSTLTLTARHADYTNATAVNFNGHTQVAEHRLVLPKATWIVGRITDKRDGKPIRDARVFYGREQPEGIGAYRWTLPSVHTSETGHYRLQVKSPDKAGIIVRAWAQDMMSKAAVITLNGAETTYDAALEPVQRIPGKVVNAEGQPVKDAFVWVVEDSPVLDERKEPITLEWLKDKTKRARLADGRMFFSLGTSVEGGAFRLHEVDPLLRDKLWVAALHPEEGIGFMRARDLRPGALIKLKRWASFGGRVMKADGTALVNQKIDLIAGFNFRQPGATEMPPGISHRQSITTDADGNYEVERILPHAWMTGVAVNDKFERIELVAIGSGSSSAKVIRLLPPLTPAVDAQMRTVRGRIVTPAGHPVISDAHSISISLRSDAGTYHFVDPDKDGRFITNPLRPDIYTLTVMPSPRKSGMMNPLKAGRSLRFKLEAAGDGKSVVLNDIVLEDADFAFQSAVDRQATSGPKPIPRLEGAEGHVELLVVDADKNPVPGIKIEALDFVNQARLRLDLKDVAQRIPAATTDARGIASLAFPRAPAAGVSASGLLLRGTGLNGSATPKIALTDAMRTQVQIYEAFPLDASVALPLASWTLSSISEIQSGKSVVNDTQLVGEVRSIPGYGFLIQGTQQDGSALFSPLQLAPLTKGQPFKGTIPMSPGLSLKGKINDLPAGEVGEGWVIATVMVRGGLELNEWVKGFPPTVFWRAWTRVHPDGSFGFAALPRGGITLSAAGSTWACQDAGVTDPAADTRDPQSPLVLRTNLTAVPVTKQRAVQVLHPDGKAISGATIVVFSMGSFRFTASQFDIDHVVSPADAAAYERYKARRIPGHQVTTDSEGKATVGGLVDGKAACFVHWTDPKTFKIHREKVEVLVSPGVDEPQVFKLTGEEL</sequence>
<evidence type="ECO:0000313" key="3">
    <source>
        <dbReference type="EMBL" id="GEP42451.1"/>
    </source>
</evidence>
<dbReference type="InterPro" id="IPR052173">
    <property type="entry name" value="Beta-lactam_resp_regulator"/>
</dbReference>
<dbReference type="EMBL" id="BKAG01000010">
    <property type="protein sequence ID" value="GEP42451.1"/>
    <property type="molecule type" value="Genomic_DNA"/>
</dbReference>
<dbReference type="PANTHER" id="PTHR34978">
    <property type="entry name" value="POSSIBLE SENSOR-TRANSDUCER PROTEIN BLAR"/>
    <property type="match status" value="1"/>
</dbReference>
<dbReference type="Pfam" id="PF05569">
    <property type="entry name" value="Peptidase_M56"/>
    <property type="match status" value="1"/>
</dbReference>
<feature type="transmembrane region" description="Helical" evidence="1">
    <location>
        <begin position="348"/>
        <end position="366"/>
    </location>
</feature>
<keyword evidence="1" id="KW-0472">Membrane</keyword>
<dbReference type="InterPro" id="IPR008969">
    <property type="entry name" value="CarboxyPept-like_regulatory"/>
</dbReference>
<organism evidence="3 4">
    <name type="scientific">Brevifollis gellanilyticus</name>
    <dbReference type="NCBI Taxonomy" id="748831"/>
    <lineage>
        <taxon>Bacteria</taxon>
        <taxon>Pseudomonadati</taxon>
        <taxon>Verrucomicrobiota</taxon>
        <taxon>Verrucomicrobiia</taxon>
        <taxon>Verrucomicrobiales</taxon>
        <taxon>Verrucomicrobiaceae</taxon>
    </lineage>
</organism>
<dbReference type="PANTHER" id="PTHR34978:SF3">
    <property type="entry name" value="SLR0241 PROTEIN"/>
    <property type="match status" value="1"/>
</dbReference>
<feature type="domain" description="Peptidase M56" evidence="2">
    <location>
        <begin position="18"/>
        <end position="340"/>
    </location>
</feature>
<evidence type="ECO:0000256" key="1">
    <source>
        <dbReference type="SAM" id="Phobius"/>
    </source>
</evidence>
<dbReference type="InterPro" id="IPR008756">
    <property type="entry name" value="Peptidase_M56"/>
</dbReference>
<comment type="caution">
    <text evidence="3">The sequence shown here is derived from an EMBL/GenBank/DDBJ whole genome shotgun (WGS) entry which is preliminary data.</text>
</comment>
<dbReference type="OrthoDB" id="180557at2"/>
<dbReference type="Proteomes" id="UP000321577">
    <property type="component" value="Unassembled WGS sequence"/>
</dbReference>
<name>A0A512M7X9_9BACT</name>
<proteinExistence type="predicted"/>
<feature type="transmembrane region" description="Helical" evidence="1">
    <location>
        <begin position="249"/>
        <end position="272"/>
    </location>
</feature>
<dbReference type="Pfam" id="PF13620">
    <property type="entry name" value="CarboxypepD_reg"/>
    <property type="match status" value="1"/>
</dbReference>